<reference evidence="4" key="2">
    <citation type="submission" date="2010-05" db="EMBL/GenBank/DDBJ databases">
        <title>The genome sequence of Magnaporthe poae strain ATCC 64411.</title>
        <authorList>
            <person name="Ma L.-J."/>
            <person name="Dead R."/>
            <person name="Young S."/>
            <person name="Zeng Q."/>
            <person name="Koehrsen M."/>
            <person name="Alvarado L."/>
            <person name="Berlin A."/>
            <person name="Chapman S.B."/>
            <person name="Chen Z."/>
            <person name="Freedman E."/>
            <person name="Gellesch M."/>
            <person name="Goldberg J."/>
            <person name="Griggs A."/>
            <person name="Gujja S."/>
            <person name="Heilman E.R."/>
            <person name="Heiman D."/>
            <person name="Hepburn T."/>
            <person name="Howarth C."/>
            <person name="Jen D."/>
            <person name="Larson L."/>
            <person name="Mehta T."/>
            <person name="Neiman D."/>
            <person name="Pearson M."/>
            <person name="Roberts A."/>
            <person name="Saif S."/>
            <person name="Shea T."/>
            <person name="Shenoy N."/>
            <person name="Sisk P."/>
            <person name="Stolte C."/>
            <person name="Sykes S."/>
            <person name="Walk T."/>
            <person name="White J."/>
            <person name="Yandava C."/>
            <person name="Haas B."/>
            <person name="Nusbaum C."/>
            <person name="Birren B."/>
        </authorList>
    </citation>
    <scope>NUCLEOTIDE SEQUENCE [LARGE SCALE GENOMIC DNA]</scope>
    <source>
        <strain evidence="4">ATCC 64411 / 73-15</strain>
    </source>
</reference>
<keyword evidence="4" id="KW-1185">Reference proteome</keyword>
<protein>
    <submittedName>
        <fullName evidence="2">Zinc binuclear cluster-type protein</fullName>
    </submittedName>
</protein>
<dbReference type="AlphaFoldDB" id="A0A0C4DWQ5"/>
<organism evidence="3 4">
    <name type="scientific">Magnaporthiopsis poae (strain ATCC 64411 / 73-15)</name>
    <name type="common">Kentucky bluegrass fungus</name>
    <name type="synonym">Magnaporthe poae</name>
    <dbReference type="NCBI Taxonomy" id="644358"/>
    <lineage>
        <taxon>Eukaryota</taxon>
        <taxon>Fungi</taxon>
        <taxon>Dikarya</taxon>
        <taxon>Ascomycota</taxon>
        <taxon>Pezizomycotina</taxon>
        <taxon>Sordariomycetes</taxon>
        <taxon>Sordariomycetidae</taxon>
        <taxon>Magnaporthales</taxon>
        <taxon>Magnaporthaceae</taxon>
        <taxon>Magnaporthiopsis</taxon>
    </lineage>
</organism>
<gene>
    <name evidence="2" type="ORF">MAPG_04435</name>
</gene>
<reference evidence="2" key="1">
    <citation type="submission" date="2010-05" db="EMBL/GenBank/DDBJ databases">
        <title>The Genome Sequence of Magnaporthe poae strain ATCC 64411.</title>
        <authorList>
            <consortium name="The Broad Institute Genome Sequencing Platform"/>
            <consortium name="Broad Institute Genome Sequencing Center for Infectious Disease"/>
            <person name="Ma L.-J."/>
            <person name="Dead R."/>
            <person name="Young S."/>
            <person name="Zeng Q."/>
            <person name="Koehrsen M."/>
            <person name="Alvarado L."/>
            <person name="Berlin A."/>
            <person name="Chapman S.B."/>
            <person name="Chen Z."/>
            <person name="Freedman E."/>
            <person name="Gellesch M."/>
            <person name="Goldberg J."/>
            <person name="Griggs A."/>
            <person name="Gujja S."/>
            <person name="Heilman E.R."/>
            <person name="Heiman D."/>
            <person name="Hepburn T."/>
            <person name="Howarth C."/>
            <person name="Jen D."/>
            <person name="Larson L."/>
            <person name="Mehta T."/>
            <person name="Neiman D."/>
            <person name="Pearson M."/>
            <person name="Roberts A."/>
            <person name="Saif S."/>
            <person name="Shea T."/>
            <person name="Shenoy N."/>
            <person name="Sisk P."/>
            <person name="Stolte C."/>
            <person name="Sykes S."/>
            <person name="Walk T."/>
            <person name="White J."/>
            <person name="Yandava C."/>
            <person name="Haas B."/>
            <person name="Nusbaum C."/>
            <person name="Birren B."/>
        </authorList>
    </citation>
    <scope>NUCLEOTIDE SEQUENCE</scope>
    <source>
        <strain evidence="2">ATCC 64411</strain>
    </source>
</reference>
<proteinExistence type="predicted"/>
<dbReference type="OrthoDB" id="5416384at2759"/>
<evidence type="ECO:0000313" key="4">
    <source>
        <dbReference type="Proteomes" id="UP000011715"/>
    </source>
</evidence>
<reference evidence="3" key="5">
    <citation type="submission" date="2015-06" db="UniProtKB">
        <authorList>
            <consortium name="EnsemblFungi"/>
        </authorList>
    </citation>
    <scope>IDENTIFICATION</scope>
    <source>
        <strain evidence="3">ATCC 64411</strain>
    </source>
</reference>
<accession>A0A0C4DWQ5</accession>
<feature type="region of interest" description="Disordered" evidence="1">
    <location>
        <begin position="1"/>
        <end position="28"/>
    </location>
</feature>
<dbReference type="VEuPathDB" id="FungiDB:MAPG_04435"/>
<dbReference type="EMBL" id="ADBL01001049">
    <property type="status" value="NOT_ANNOTATED_CDS"/>
    <property type="molecule type" value="Genomic_DNA"/>
</dbReference>
<sequence length="164" mass="16772">MEPSRGPTFTVPPLPQQARQAHHQHPPANVSNWFSPPAPLISPYAFSQQNNAAFNGNSQSFGDPGVDTAFMSALPAGGFGGTGMNGIGGLGPGGAPGGGMSSFGQASPFATNGFANPMRHGSLTQEQLSELMGVLEQDGMGEINQLLSMGVDMVGVDSGNGGRW</sequence>
<dbReference type="eggNOG" id="ENOG502RVD5">
    <property type="taxonomic scope" value="Eukaryota"/>
</dbReference>
<name>A0A0C4DWQ5_MAGP6</name>
<evidence type="ECO:0000313" key="3">
    <source>
        <dbReference type="EnsemblFungi" id="MAPG_04435T0"/>
    </source>
</evidence>
<dbReference type="STRING" id="644358.A0A0C4DWQ5"/>
<evidence type="ECO:0000313" key="2">
    <source>
        <dbReference type="EMBL" id="KLU85409.1"/>
    </source>
</evidence>
<reference evidence="3" key="4">
    <citation type="journal article" date="2015" name="G3 (Bethesda)">
        <title>Genome sequences of three phytopathogenic species of the Magnaporthaceae family of fungi.</title>
        <authorList>
            <person name="Okagaki L.H."/>
            <person name="Nunes C.C."/>
            <person name="Sailsbery J."/>
            <person name="Clay B."/>
            <person name="Brown D."/>
            <person name="John T."/>
            <person name="Oh Y."/>
            <person name="Young N."/>
            <person name="Fitzgerald M."/>
            <person name="Haas B.J."/>
            <person name="Zeng Q."/>
            <person name="Young S."/>
            <person name="Adiconis X."/>
            <person name="Fan L."/>
            <person name="Levin J.Z."/>
            <person name="Mitchell T.K."/>
            <person name="Okubara P.A."/>
            <person name="Farman M.L."/>
            <person name="Kohn L.M."/>
            <person name="Birren B."/>
            <person name="Ma L.-J."/>
            <person name="Dean R.A."/>
        </authorList>
    </citation>
    <scope>NUCLEOTIDE SEQUENCE</scope>
    <source>
        <strain evidence="3">ATCC 64411 / 73-15</strain>
    </source>
</reference>
<reference evidence="2" key="3">
    <citation type="submission" date="2011-03" db="EMBL/GenBank/DDBJ databases">
        <title>Annotation of Magnaporthe poae ATCC 64411.</title>
        <authorList>
            <person name="Ma L.-J."/>
            <person name="Dead R."/>
            <person name="Young S.K."/>
            <person name="Zeng Q."/>
            <person name="Gargeya S."/>
            <person name="Fitzgerald M."/>
            <person name="Haas B."/>
            <person name="Abouelleil A."/>
            <person name="Alvarado L."/>
            <person name="Arachchi H.M."/>
            <person name="Berlin A."/>
            <person name="Brown A."/>
            <person name="Chapman S.B."/>
            <person name="Chen Z."/>
            <person name="Dunbar C."/>
            <person name="Freedman E."/>
            <person name="Gearin G."/>
            <person name="Gellesch M."/>
            <person name="Goldberg J."/>
            <person name="Griggs A."/>
            <person name="Gujja S."/>
            <person name="Heiman D."/>
            <person name="Howarth C."/>
            <person name="Larson L."/>
            <person name="Lui A."/>
            <person name="MacDonald P.J.P."/>
            <person name="Mehta T."/>
            <person name="Montmayeur A."/>
            <person name="Murphy C."/>
            <person name="Neiman D."/>
            <person name="Pearson M."/>
            <person name="Priest M."/>
            <person name="Roberts A."/>
            <person name="Saif S."/>
            <person name="Shea T."/>
            <person name="Shenoy N."/>
            <person name="Sisk P."/>
            <person name="Stolte C."/>
            <person name="Sykes S."/>
            <person name="Yandava C."/>
            <person name="Wortman J."/>
            <person name="Nusbaum C."/>
            <person name="Birren B."/>
        </authorList>
    </citation>
    <scope>NUCLEOTIDE SEQUENCE</scope>
    <source>
        <strain evidence="2">ATCC 64411</strain>
    </source>
</reference>
<dbReference type="EMBL" id="GL876968">
    <property type="protein sequence ID" value="KLU85409.1"/>
    <property type="molecule type" value="Genomic_DNA"/>
</dbReference>
<dbReference type="EnsemblFungi" id="MAPG_04435T0">
    <property type="protein sequence ID" value="MAPG_04435T0"/>
    <property type="gene ID" value="MAPG_04435"/>
</dbReference>
<dbReference type="Proteomes" id="UP000011715">
    <property type="component" value="Unassembled WGS sequence"/>
</dbReference>
<evidence type="ECO:0000256" key="1">
    <source>
        <dbReference type="SAM" id="MobiDB-lite"/>
    </source>
</evidence>